<keyword evidence="2" id="KW-1015">Disulfide bond</keyword>
<dbReference type="Pfam" id="PF13015">
    <property type="entry name" value="PRKCSH_1"/>
    <property type="match status" value="1"/>
</dbReference>
<dbReference type="STRING" id="1257118.L8GSR5"/>
<dbReference type="PANTHER" id="PTHR12630">
    <property type="entry name" value="N-LINKED OLIGOSACCHARIDE PROCESSING"/>
    <property type="match status" value="1"/>
</dbReference>
<reference evidence="4 5" key="1">
    <citation type="journal article" date="2013" name="Genome Biol.">
        <title>Genome of Acanthamoeba castellanii highlights extensive lateral gene transfer and early evolution of tyrosine kinase signaling.</title>
        <authorList>
            <person name="Clarke M."/>
            <person name="Lohan A.J."/>
            <person name="Liu B."/>
            <person name="Lagkouvardos I."/>
            <person name="Roy S."/>
            <person name="Zafar N."/>
            <person name="Bertelli C."/>
            <person name="Schilde C."/>
            <person name="Kianianmomeni A."/>
            <person name="Burglin T.R."/>
            <person name="Frech C."/>
            <person name="Turcotte B."/>
            <person name="Kopec K.O."/>
            <person name="Synnott J.M."/>
            <person name="Choo C."/>
            <person name="Paponov I."/>
            <person name="Finkler A."/>
            <person name="Soon Heng Tan C."/>
            <person name="Hutchins A.P."/>
            <person name="Weinmeier T."/>
            <person name="Rattei T."/>
            <person name="Chu J.S."/>
            <person name="Gimenez G."/>
            <person name="Irimia M."/>
            <person name="Rigden D.J."/>
            <person name="Fitzpatrick D.A."/>
            <person name="Lorenzo-Morales J."/>
            <person name="Bateman A."/>
            <person name="Chiu C.H."/>
            <person name="Tang P."/>
            <person name="Hegemann P."/>
            <person name="Fromm H."/>
            <person name="Raoult D."/>
            <person name="Greub G."/>
            <person name="Miranda-Saavedra D."/>
            <person name="Chen N."/>
            <person name="Nash P."/>
            <person name="Ginger M.L."/>
            <person name="Horn M."/>
            <person name="Schaap P."/>
            <person name="Caler L."/>
            <person name="Loftus B."/>
        </authorList>
    </citation>
    <scope>NUCLEOTIDE SEQUENCE [LARGE SCALE GENOMIC DNA]</scope>
    <source>
        <strain evidence="4 5">Neff</strain>
    </source>
</reference>
<dbReference type="OMA" id="NRCEYLY"/>
<dbReference type="VEuPathDB" id="AmoebaDB:ACA1_310730"/>
<dbReference type="RefSeq" id="XP_004338257.1">
    <property type="nucleotide sequence ID" value="XM_004338209.1"/>
</dbReference>
<protein>
    <recommendedName>
        <fullName evidence="3">MRH domain-containing protein</fullName>
    </recommendedName>
</protein>
<dbReference type="GO" id="GO:0017177">
    <property type="term" value="C:glucosidase II complex"/>
    <property type="evidence" value="ECO:0007669"/>
    <property type="project" value="TreeGrafter"/>
</dbReference>
<dbReference type="OrthoDB" id="28322at2759"/>
<evidence type="ECO:0000259" key="3">
    <source>
        <dbReference type="PROSITE" id="PS51914"/>
    </source>
</evidence>
<accession>L8GSR5</accession>
<keyword evidence="5" id="KW-1185">Reference proteome</keyword>
<organism evidence="4 5">
    <name type="scientific">Acanthamoeba castellanii (strain ATCC 30010 / Neff)</name>
    <dbReference type="NCBI Taxonomy" id="1257118"/>
    <lineage>
        <taxon>Eukaryota</taxon>
        <taxon>Amoebozoa</taxon>
        <taxon>Discosea</taxon>
        <taxon>Longamoebia</taxon>
        <taxon>Centramoebida</taxon>
        <taxon>Acanthamoebidae</taxon>
        <taxon>Acanthamoeba</taxon>
    </lineage>
</organism>
<dbReference type="GO" id="GO:0006491">
    <property type="term" value="P:N-glycan processing"/>
    <property type="evidence" value="ECO:0007669"/>
    <property type="project" value="TreeGrafter"/>
</dbReference>
<evidence type="ECO:0000256" key="1">
    <source>
        <dbReference type="ARBA" id="ARBA00022729"/>
    </source>
</evidence>
<dbReference type="Gene3D" id="2.70.130.10">
    <property type="entry name" value="Mannose-6-phosphate receptor binding domain"/>
    <property type="match status" value="1"/>
</dbReference>
<dbReference type="InterPro" id="IPR009011">
    <property type="entry name" value="Man6P_isomerase_rcpt-bd_dom_sf"/>
</dbReference>
<name>L8GSR5_ACACF</name>
<keyword evidence="1" id="KW-0732">Signal</keyword>
<dbReference type="GeneID" id="14916934"/>
<evidence type="ECO:0000256" key="2">
    <source>
        <dbReference type="ARBA" id="ARBA00023157"/>
    </source>
</evidence>
<evidence type="ECO:0000313" key="5">
    <source>
        <dbReference type="Proteomes" id="UP000011083"/>
    </source>
</evidence>
<dbReference type="PROSITE" id="PS51914">
    <property type="entry name" value="MRH"/>
    <property type="match status" value="1"/>
</dbReference>
<sequence>MEYIGGERCWNGPDRKTIVELTCSDTNTVLSVQEPNKCEYHMEFTTPAACSPERLAQLEQELARLENPNEVVVPLTTNDLL</sequence>
<dbReference type="KEGG" id="acan:ACA1_310730"/>
<dbReference type="SUPFAM" id="SSF50911">
    <property type="entry name" value="Mannose 6-phosphate receptor domain"/>
    <property type="match status" value="1"/>
</dbReference>
<dbReference type="AlphaFoldDB" id="L8GSR5"/>
<evidence type="ECO:0000313" key="4">
    <source>
        <dbReference type="EMBL" id="ELR16244.1"/>
    </source>
</evidence>
<proteinExistence type="predicted"/>
<dbReference type="InterPro" id="IPR039794">
    <property type="entry name" value="Gtb1-like"/>
</dbReference>
<dbReference type="InterPro" id="IPR036607">
    <property type="entry name" value="PRKCSH"/>
</dbReference>
<dbReference type="InterPro" id="IPR044865">
    <property type="entry name" value="MRH_dom"/>
</dbReference>
<dbReference type="PANTHER" id="PTHR12630:SF1">
    <property type="entry name" value="GLUCOSIDASE 2 SUBUNIT BETA"/>
    <property type="match status" value="1"/>
</dbReference>
<dbReference type="Proteomes" id="UP000011083">
    <property type="component" value="Unassembled WGS sequence"/>
</dbReference>
<feature type="domain" description="MRH" evidence="3">
    <location>
        <begin position="1"/>
        <end position="52"/>
    </location>
</feature>
<dbReference type="EMBL" id="KB008002">
    <property type="protein sequence ID" value="ELR16244.1"/>
    <property type="molecule type" value="Genomic_DNA"/>
</dbReference>
<gene>
    <name evidence="4" type="ORF">ACA1_310730</name>
</gene>